<dbReference type="EMBL" id="CACTIH010000057">
    <property type="protein sequence ID" value="CAA2944852.1"/>
    <property type="molecule type" value="Genomic_DNA"/>
</dbReference>
<reference evidence="1 2" key="1">
    <citation type="submission" date="2019-12" db="EMBL/GenBank/DDBJ databases">
        <authorList>
            <person name="Alioto T."/>
            <person name="Alioto T."/>
            <person name="Gomez Garrido J."/>
        </authorList>
    </citation>
    <scope>NUCLEOTIDE SEQUENCE [LARGE SCALE GENOMIC DNA]</scope>
</reference>
<proteinExistence type="predicted"/>
<organism evidence="1 2">
    <name type="scientific">Olea europaea subsp. europaea</name>
    <dbReference type="NCBI Taxonomy" id="158383"/>
    <lineage>
        <taxon>Eukaryota</taxon>
        <taxon>Viridiplantae</taxon>
        <taxon>Streptophyta</taxon>
        <taxon>Embryophyta</taxon>
        <taxon>Tracheophyta</taxon>
        <taxon>Spermatophyta</taxon>
        <taxon>Magnoliopsida</taxon>
        <taxon>eudicotyledons</taxon>
        <taxon>Gunneridae</taxon>
        <taxon>Pentapetalae</taxon>
        <taxon>asterids</taxon>
        <taxon>lamiids</taxon>
        <taxon>Lamiales</taxon>
        <taxon>Oleaceae</taxon>
        <taxon>Oleeae</taxon>
        <taxon>Olea</taxon>
    </lineage>
</organism>
<name>A0A8S0PE86_OLEEU</name>
<keyword evidence="2" id="KW-1185">Reference proteome</keyword>
<dbReference type="OrthoDB" id="1718150at2759"/>
<sequence>MIGTVGVPMITIEAQLEPVPEMGYDALSKDVVANGWFHTDLGLWKQLRAVTCGCGGTRERSTRRLGCK</sequence>
<gene>
    <name evidence="1" type="ORF">OLEA9_A023143</name>
</gene>
<protein>
    <submittedName>
        <fullName evidence="1">Uncharacterized protein</fullName>
    </submittedName>
</protein>
<evidence type="ECO:0000313" key="1">
    <source>
        <dbReference type="EMBL" id="CAA2944852.1"/>
    </source>
</evidence>
<comment type="caution">
    <text evidence="1">The sequence shown here is derived from an EMBL/GenBank/DDBJ whole genome shotgun (WGS) entry which is preliminary data.</text>
</comment>
<evidence type="ECO:0000313" key="2">
    <source>
        <dbReference type="Proteomes" id="UP000594638"/>
    </source>
</evidence>
<dbReference type="Proteomes" id="UP000594638">
    <property type="component" value="Unassembled WGS sequence"/>
</dbReference>
<accession>A0A8S0PE86</accession>
<dbReference type="Gramene" id="OE9A023143T1">
    <property type="protein sequence ID" value="OE9A023143C1"/>
    <property type="gene ID" value="OE9A023143"/>
</dbReference>
<dbReference type="AlphaFoldDB" id="A0A8S0PE86"/>